<dbReference type="CDD" id="cd08054">
    <property type="entry name" value="gp6"/>
    <property type="match status" value="1"/>
</dbReference>
<dbReference type="NCBIfam" id="TIGR02215">
    <property type="entry name" value="phage_chp_gp8"/>
    <property type="match status" value="1"/>
</dbReference>
<evidence type="ECO:0000313" key="1">
    <source>
        <dbReference type="EMBL" id="KPL54512.1"/>
    </source>
</evidence>
<dbReference type="Pfam" id="PF05135">
    <property type="entry name" value="Phage_connect_1"/>
    <property type="match status" value="1"/>
</dbReference>
<dbReference type="RefSeq" id="WP_054360679.1">
    <property type="nucleotide sequence ID" value="NZ_LJYW01000001.1"/>
</dbReference>
<evidence type="ECO:0000313" key="2">
    <source>
        <dbReference type="Proteomes" id="UP000048984"/>
    </source>
</evidence>
<name>A0A0P6VNU0_9HYPH</name>
<proteinExistence type="predicted"/>
<dbReference type="InterPro" id="IPR006450">
    <property type="entry name" value="Phage_HK97_gp6-like"/>
</dbReference>
<sequence length="191" mass="20437">MTAALITPPAVEPVLLAEAKAHLRLDHSDDDLVVSALLVAARSLIESRLGTLMIRQGWRFYLDRWPASGMVRLPLGPLVSVDRITVYGASGMPAELAPAQYRVDTAGDPPRIALAPGTVLAPGVAINGIEIDVTVGFGLSGVDVPQPLRRAQLMLAARWFENPQGTTIGIVPAAIADEVEVLIAPWRRVRL</sequence>
<dbReference type="InterPro" id="IPR011738">
    <property type="entry name" value="Phage_CHP"/>
</dbReference>
<dbReference type="Proteomes" id="UP000048984">
    <property type="component" value="Unassembled WGS sequence"/>
</dbReference>
<dbReference type="AlphaFoldDB" id="A0A0P6VNU0"/>
<comment type="caution">
    <text evidence="1">The sequence shown here is derived from an EMBL/GenBank/DDBJ whole genome shotgun (WGS) entry which is preliminary data.</text>
</comment>
<dbReference type="InterPro" id="IPR021146">
    <property type="entry name" value="Phage_gp6-like_head-tail"/>
</dbReference>
<gene>
    <name evidence="1" type="ORF">ABB55_21700</name>
</gene>
<dbReference type="NCBIfam" id="TIGR01560">
    <property type="entry name" value="put_DNA_pack"/>
    <property type="match status" value="1"/>
</dbReference>
<accession>A0A0P6VNU0</accession>
<evidence type="ECO:0008006" key="3">
    <source>
        <dbReference type="Google" id="ProtNLM"/>
    </source>
</evidence>
<reference evidence="1 2" key="1">
    <citation type="submission" date="2015-09" db="EMBL/GenBank/DDBJ databases">
        <authorList>
            <person name="Jackson K.R."/>
            <person name="Lunt B.L."/>
            <person name="Fisher J.N.B."/>
            <person name="Gardner A.V."/>
            <person name="Bailey M.E."/>
            <person name="Deus L.M."/>
            <person name="Earl A.S."/>
            <person name="Gibby P.D."/>
            <person name="Hartmann K.A."/>
            <person name="Liu J.E."/>
            <person name="Manci A.M."/>
            <person name="Nielsen D.A."/>
            <person name="Solomon M.B."/>
            <person name="Breakwell D.P."/>
            <person name="Burnett S.H."/>
            <person name="Grose J.H."/>
        </authorList>
    </citation>
    <scope>NUCLEOTIDE SEQUENCE [LARGE SCALE GENOMIC DNA]</scope>
    <source>
        <strain evidence="1 2">16</strain>
    </source>
</reference>
<dbReference type="EMBL" id="LJYW01000001">
    <property type="protein sequence ID" value="KPL54512.1"/>
    <property type="molecule type" value="Genomic_DNA"/>
</dbReference>
<keyword evidence="2" id="KW-1185">Reference proteome</keyword>
<organism evidence="1 2">
    <name type="scientific">Prosthecodimorpha hirschii</name>
    <dbReference type="NCBI Taxonomy" id="665126"/>
    <lineage>
        <taxon>Bacteria</taxon>
        <taxon>Pseudomonadati</taxon>
        <taxon>Pseudomonadota</taxon>
        <taxon>Alphaproteobacteria</taxon>
        <taxon>Hyphomicrobiales</taxon>
        <taxon>Ancalomicrobiaceae</taxon>
        <taxon>Prosthecodimorpha</taxon>
    </lineage>
</organism>
<dbReference type="STRING" id="665126.ABB55_21700"/>
<protein>
    <recommendedName>
        <fullName evidence="3">PhiE125 gp8 family phage protein</fullName>
    </recommendedName>
</protein>
<dbReference type="Gene3D" id="1.10.3230.30">
    <property type="entry name" value="Phage gp6-like head-tail connector protein"/>
    <property type="match status" value="1"/>
</dbReference>
<reference evidence="1 2" key="2">
    <citation type="submission" date="2015-10" db="EMBL/GenBank/DDBJ databases">
        <title>Draft Genome Sequence of Prosthecomicrobium hirschii ATCC 27832.</title>
        <authorList>
            <person name="Daniel J."/>
            <person name="Givan S.A."/>
            <person name="Brun Y.V."/>
            <person name="Brown P.J."/>
        </authorList>
    </citation>
    <scope>NUCLEOTIDE SEQUENCE [LARGE SCALE GENOMIC DNA]</scope>
    <source>
        <strain evidence="1 2">16</strain>
    </source>
</reference>